<dbReference type="InParanoid" id="A0A067QN37"/>
<feature type="region of interest" description="Disordered" evidence="1">
    <location>
        <begin position="14"/>
        <end position="49"/>
    </location>
</feature>
<feature type="compositionally biased region" description="Low complexity" evidence="1">
    <location>
        <begin position="14"/>
        <end position="29"/>
    </location>
</feature>
<sequence>MPSELSLPIFLSSNQSPRRFRPPSSRSYPILSSLPTSPPNKPPALACPTSPSSICKMNTTPLRDEFKKSESVSVMVVV</sequence>
<reference evidence="3" key="1">
    <citation type="journal article" date="2014" name="Proc. Natl. Acad. Sci. U.S.A.">
        <title>Extensive sampling of basidiomycete genomes demonstrates inadequacy of the white-rot/brown-rot paradigm for wood decay fungi.</title>
        <authorList>
            <person name="Riley R."/>
            <person name="Salamov A.A."/>
            <person name="Brown D.W."/>
            <person name="Nagy L.G."/>
            <person name="Floudas D."/>
            <person name="Held B.W."/>
            <person name="Levasseur A."/>
            <person name="Lombard V."/>
            <person name="Morin E."/>
            <person name="Otillar R."/>
            <person name="Lindquist E.A."/>
            <person name="Sun H."/>
            <person name="LaButti K.M."/>
            <person name="Schmutz J."/>
            <person name="Jabbour D."/>
            <person name="Luo H."/>
            <person name="Baker S.E."/>
            <person name="Pisabarro A.G."/>
            <person name="Walton J.D."/>
            <person name="Blanchette R.A."/>
            <person name="Henrissat B."/>
            <person name="Martin F."/>
            <person name="Cullen D."/>
            <person name="Hibbett D.S."/>
            <person name="Grigoriev I.V."/>
        </authorList>
    </citation>
    <scope>NUCLEOTIDE SEQUENCE [LARGE SCALE GENOMIC DNA]</scope>
    <source>
        <strain evidence="3">MUCL 33604</strain>
    </source>
</reference>
<protein>
    <submittedName>
        <fullName evidence="2">Uncharacterized protein</fullName>
    </submittedName>
</protein>
<dbReference type="AlphaFoldDB" id="A0A067QN37"/>
<gene>
    <name evidence="2" type="ORF">JAAARDRAFT_27669</name>
</gene>
<evidence type="ECO:0000313" key="2">
    <source>
        <dbReference type="EMBL" id="KDQ64041.1"/>
    </source>
</evidence>
<accession>A0A067QN37</accession>
<proteinExistence type="predicted"/>
<dbReference type="HOGENOM" id="CLU_2622352_0_0_1"/>
<evidence type="ECO:0000256" key="1">
    <source>
        <dbReference type="SAM" id="MobiDB-lite"/>
    </source>
</evidence>
<evidence type="ECO:0000313" key="3">
    <source>
        <dbReference type="Proteomes" id="UP000027265"/>
    </source>
</evidence>
<name>A0A067QN37_9AGAM</name>
<keyword evidence="3" id="KW-1185">Reference proteome</keyword>
<organism evidence="2 3">
    <name type="scientific">Jaapia argillacea MUCL 33604</name>
    <dbReference type="NCBI Taxonomy" id="933084"/>
    <lineage>
        <taxon>Eukaryota</taxon>
        <taxon>Fungi</taxon>
        <taxon>Dikarya</taxon>
        <taxon>Basidiomycota</taxon>
        <taxon>Agaricomycotina</taxon>
        <taxon>Agaricomycetes</taxon>
        <taxon>Agaricomycetidae</taxon>
        <taxon>Jaapiales</taxon>
        <taxon>Jaapiaceae</taxon>
        <taxon>Jaapia</taxon>
    </lineage>
</organism>
<dbReference type="EMBL" id="KL197709">
    <property type="protein sequence ID" value="KDQ64041.1"/>
    <property type="molecule type" value="Genomic_DNA"/>
</dbReference>
<dbReference type="Proteomes" id="UP000027265">
    <property type="component" value="Unassembled WGS sequence"/>
</dbReference>